<evidence type="ECO:0000313" key="2">
    <source>
        <dbReference type="Proteomes" id="UP000078200"/>
    </source>
</evidence>
<evidence type="ECO:0000313" key="1">
    <source>
        <dbReference type="EnsemblMetazoa" id="GAUT016836-PA"/>
    </source>
</evidence>
<keyword evidence="2" id="KW-1185">Reference proteome</keyword>
<dbReference type="EnsemblMetazoa" id="GAUT016836-RA">
    <property type="protein sequence ID" value="GAUT016836-PA"/>
    <property type="gene ID" value="GAUT016836"/>
</dbReference>
<reference evidence="1" key="1">
    <citation type="submission" date="2020-05" db="UniProtKB">
        <authorList>
            <consortium name="EnsemblMetazoa"/>
        </authorList>
    </citation>
    <scope>IDENTIFICATION</scope>
    <source>
        <strain evidence="1">TTRI</strain>
    </source>
</reference>
<accession>A0A1A9UVB7</accession>
<proteinExistence type="predicted"/>
<dbReference type="Proteomes" id="UP000078200">
    <property type="component" value="Unassembled WGS sequence"/>
</dbReference>
<dbReference type="AlphaFoldDB" id="A0A1A9UVB7"/>
<name>A0A1A9UVB7_GLOAU</name>
<sequence>MALQLDGTVAVKMKVADFSRQKAAASFVSVRNARSLRDIYLEVNGLASCRCRRSKIQVIRAIEDDYAIKQFECPLFEKSKAAWRCVYPVVVLCNIFQYYDVLPINQYGGNNNDSHERRSIAHGNQPREFFKVQENT</sequence>
<protein>
    <submittedName>
        <fullName evidence="1">Uncharacterized protein</fullName>
    </submittedName>
</protein>
<dbReference type="VEuPathDB" id="VectorBase:GAUT016836"/>
<organism evidence="1 2">
    <name type="scientific">Glossina austeni</name>
    <name type="common">Savannah tsetse fly</name>
    <dbReference type="NCBI Taxonomy" id="7395"/>
    <lineage>
        <taxon>Eukaryota</taxon>
        <taxon>Metazoa</taxon>
        <taxon>Ecdysozoa</taxon>
        <taxon>Arthropoda</taxon>
        <taxon>Hexapoda</taxon>
        <taxon>Insecta</taxon>
        <taxon>Pterygota</taxon>
        <taxon>Neoptera</taxon>
        <taxon>Endopterygota</taxon>
        <taxon>Diptera</taxon>
        <taxon>Brachycera</taxon>
        <taxon>Muscomorpha</taxon>
        <taxon>Hippoboscoidea</taxon>
        <taxon>Glossinidae</taxon>
        <taxon>Glossina</taxon>
    </lineage>
</organism>